<dbReference type="SMART" id="SM00228">
    <property type="entry name" value="PDZ"/>
    <property type="match status" value="3"/>
</dbReference>
<dbReference type="Proteomes" id="UP000326062">
    <property type="component" value="Unassembled WGS sequence"/>
</dbReference>
<dbReference type="GO" id="GO:0045197">
    <property type="term" value="P:establishment or maintenance of epithelial cell apical/basal polarity"/>
    <property type="evidence" value="ECO:0007669"/>
    <property type="project" value="TreeGrafter"/>
</dbReference>
<dbReference type="Pfam" id="PF10600">
    <property type="entry name" value="PDZ_assoc"/>
    <property type="match status" value="1"/>
</dbReference>
<dbReference type="GO" id="GO:0043005">
    <property type="term" value="C:neuron projection"/>
    <property type="evidence" value="ECO:0007669"/>
    <property type="project" value="TreeGrafter"/>
</dbReference>
<dbReference type="GO" id="GO:0098839">
    <property type="term" value="C:postsynaptic density membrane"/>
    <property type="evidence" value="ECO:0007669"/>
    <property type="project" value="TreeGrafter"/>
</dbReference>
<dbReference type="GO" id="GO:0098609">
    <property type="term" value="P:cell-cell adhesion"/>
    <property type="evidence" value="ECO:0007669"/>
    <property type="project" value="TreeGrafter"/>
</dbReference>
<evidence type="ECO:0000256" key="1">
    <source>
        <dbReference type="ARBA" id="ARBA00022443"/>
    </source>
</evidence>
<accession>A0A5N3UUW9</accession>
<dbReference type="Gene3D" id="2.30.42.10">
    <property type="match status" value="3"/>
</dbReference>
<dbReference type="InterPro" id="IPR050614">
    <property type="entry name" value="Synaptic_Scaffolding_LAP-MAGUK"/>
</dbReference>
<dbReference type="GO" id="GO:0043113">
    <property type="term" value="P:receptor clustering"/>
    <property type="evidence" value="ECO:0007669"/>
    <property type="project" value="TreeGrafter"/>
</dbReference>
<evidence type="ECO:0000259" key="3">
    <source>
        <dbReference type="PROSITE" id="PS50106"/>
    </source>
</evidence>
<gene>
    <name evidence="4" type="ORF">FD755_024719</name>
</gene>
<organism evidence="4 5">
    <name type="scientific">Muntiacus reevesi</name>
    <name type="common">Reeves' muntjac</name>
    <name type="synonym">Cervus reevesi</name>
    <dbReference type="NCBI Taxonomy" id="9886"/>
    <lineage>
        <taxon>Eukaryota</taxon>
        <taxon>Metazoa</taxon>
        <taxon>Chordata</taxon>
        <taxon>Craniata</taxon>
        <taxon>Vertebrata</taxon>
        <taxon>Euteleostomi</taxon>
        <taxon>Mammalia</taxon>
        <taxon>Eutheria</taxon>
        <taxon>Laurasiatheria</taxon>
        <taxon>Artiodactyla</taxon>
        <taxon>Ruminantia</taxon>
        <taxon>Pecora</taxon>
        <taxon>Cervidae</taxon>
        <taxon>Muntiacinae</taxon>
        <taxon>Muntiacus</taxon>
    </lineage>
</organism>
<name>A0A5N3UUW9_MUNRE</name>
<comment type="caution">
    <text evidence="4">The sequence shown here is derived from an EMBL/GenBank/DDBJ whole genome shotgun (WGS) entry which is preliminary data.</text>
</comment>
<dbReference type="FunFam" id="2.30.42.10:FF:000001">
    <property type="entry name" value="Disks large homolog 1 isoform 2"/>
    <property type="match status" value="1"/>
</dbReference>
<dbReference type="FunFam" id="2.30.42.10:FF:000091">
    <property type="entry name" value="disks large homolog 1 isoform X8"/>
    <property type="match status" value="1"/>
</dbReference>
<feature type="domain" description="PDZ" evidence="3">
    <location>
        <begin position="292"/>
        <end position="373"/>
    </location>
</feature>
<dbReference type="EMBL" id="VCEB01004447">
    <property type="protein sequence ID" value="KAB0340624.1"/>
    <property type="molecule type" value="Genomic_DNA"/>
</dbReference>
<dbReference type="PANTHER" id="PTHR23119">
    <property type="entry name" value="DISCS LARGE"/>
    <property type="match status" value="1"/>
</dbReference>
<dbReference type="CDD" id="cd06724">
    <property type="entry name" value="PDZ2_Dlg1-2-4-like"/>
    <property type="match status" value="1"/>
</dbReference>
<keyword evidence="1" id="KW-0728">SH3 domain</keyword>
<dbReference type="PANTHER" id="PTHR23119:SF28">
    <property type="entry name" value="DISKS LARGE HOMOLOG 3"/>
    <property type="match status" value="1"/>
</dbReference>
<dbReference type="InterPro" id="IPR036034">
    <property type="entry name" value="PDZ_sf"/>
</dbReference>
<evidence type="ECO:0000313" key="5">
    <source>
        <dbReference type="Proteomes" id="UP000326062"/>
    </source>
</evidence>
<evidence type="ECO:0000256" key="2">
    <source>
        <dbReference type="ARBA" id="ARBA00022737"/>
    </source>
</evidence>
<dbReference type="GO" id="GO:0031594">
    <property type="term" value="C:neuromuscular junction"/>
    <property type="evidence" value="ECO:0007669"/>
    <property type="project" value="TreeGrafter"/>
</dbReference>
<evidence type="ECO:0000313" key="4">
    <source>
        <dbReference type="EMBL" id="KAB0340624.1"/>
    </source>
</evidence>
<dbReference type="FunFam" id="2.30.42.10:FF:000002">
    <property type="entry name" value="Disks large homolog 4 isoform 2"/>
    <property type="match status" value="1"/>
</dbReference>
<reference evidence="4 5" key="1">
    <citation type="submission" date="2019-06" db="EMBL/GenBank/DDBJ databases">
        <title>Discovery of a novel chromosome fission-fusion reversal in muntjac.</title>
        <authorList>
            <person name="Mudd A.B."/>
            <person name="Bredeson J.V."/>
            <person name="Baum R."/>
            <person name="Hockemeyer D."/>
            <person name="Rokhsar D.S."/>
        </authorList>
    </citation>
    <scope>NUCLEOTIDE SEQUENCE [LARGE SCALE GENOMIC DNA]</scope>
    <source>
        <strain evidence="4">UCam_UCB_Mr</strain>
        <tissue evidence="4">Fibroblast cell line</tissue>
    </source>
</reference>
<feature type="domain" description="PDZ" evidence="3">
    <location>
        <begin position="132"/>
        <end position="219"/>
    </location>
</feature>
<keyword evidence="2" id="KW-0677">Repeat</keyword>
<dbReference type="GO" id="GO:0007268">
    <property type="term" value="P:chemical synaptic transmission"/>
    <property type="evidence" value="ECO:0007669"/>
    <property type="project" value="TreeGrafter"/>
</dbReference>
<dbReference type="GO" id="GO:0035255">
    <property type="term" value="F:ionotropic glutamate receptor binding"/>
    <property type="evidence" value="ECO:0007669"/>
    <property type="project" value="TreeGrafter"/>
</dbReference>
<proteinExistence type="predicted"/>
<dbReference type="InterPro" id="IPR001478">
    <property type="entry name" value="PDZ"/>
</dbReference>
<dbReference type="GO" id="GO:0019901">
    <property type="term" value="F:protein kinase binding"/>
    <property type="evidence" value="ECO:0007669"/>
    <property type="project" value="TreeGrafter"/>
</dbReference>
<dbReference type="InterPro" id="IPR019583">
    <property type="entry name" value="DLG1-4_PDZ_assoc"/>
</dbReference>
<dbReference type="Pfam" id="PF00595">
    <property type="entry name" value="PDZ"/>
    <property type="match status" value="3"/>
</dbReference>
<dbReference type="GO" id="GO:0097120">
    <property type="term" value="P:receptor localization to synapse"/>
    <property type="evidence" value="ECO:0007669"/>
    <property type="project" value="TreeGrafter"/>
</dbReference>
<protein>
    <recommendedName>
        <fullName evidence="3">PDZ domain-containing protein</fullName>
    </recommendedName>
</protein>
<dbReference type="GO" id="GO:0099072">
    <property type="term" value="P:regulation of postsynaptic membrane neurotransmitter receptor levels"/>
    <property type="evidence" value="ECO:0007669"/>
    <property type="project" value="TreeGrafter"/>
</dbReference>
<dbReference type="PROSITE" id="PS50106">
    <property type="entry name" value="PDZ"/>
    <property type="match status" value="3"/>
</dbReference>
<dbReference type="AlphaFoldDB" id="A0A5N3UUW9"/>
<keyword evidence="5" id="KW-1185">Reference proteome</keyword>
<dbReference type="SUPFAM" id="SSF50156">
    <property type="entry name" value="PDZ domain-like"/>
    <property type="match status" value="3"/>
</dbReference>
<feature type="domain" description="PDZ" evidence="3">
    <location>
        <begin position="34"/>
        <end position="124"/>
    </location>
</feature>
<dbReference type="GO" id="GO:0016323">
    <property type="term" value="C:basolateral plasma membrane"/>
    <property type="evidence" value="ECO:0007669"/>
    <property type="project" value="TreeGrafter"/>
</dbReference>
<dbReference type="CDD" id="cd06795">
    <property type="entry name" value="PDZ3_Dlg1-2-4-like"/>
    <property type="match status" value="1"/>
</dbReference>
<feature type="non-terminal residue" evidence="4">
    <location>
        <position position="1"/>
    </location>
</feature>
<sequence length="699" mass="76167">GNWGEDGFAEASLPEWSAQGGPRNPSLCLLFEQTVPLHFFLQGNSGLGFSIAGGIDNPHVPDDPGIFITKIIPGGAAAMDGRLGVNDCVLRVNEVDVSEVVHSRAVEALKEAGPVVRLVVRRRQPPPETIMEVNLLKGPKGLGFSIAGGIGNQHIPGDNSIYITKIIEGGAAQKDGRLQIGDRLLAVNNTNLQDVRHEEAVASLKNTSDMVYLKVAKPGSLHLNDMYAPPDYASTFTALADNHISHNSSLGYLGAVESKVSYPAPPQVPPARYSPIPRHMLAEEDFTREPRKIILHKGSTGLGFNIVGGEDGEGIFVSFILAGGPADLSGELRRGDRILSVNGVNLRNATHEQAAAALKRAGQSVTIVAQYRPEGRRGKAEQDDLGRLDLLFIAGFCRHREKSTNFSRELGPASVNPTSPLIRVMLGSPGWDMEVDIPLPLRGFFVFSGSVSPSQGEWAGPVMQMKTSARCGALEPLLRAPRRPAERLARLSRFPTVADSFRPPSRLSGRNQYLSISCPLLRQPRASTCKRFFFPHKKMAEKRNREINRRESEGKKNVCVGEGANDLCGEMLFNSFTLDCPKLLWTQQSYLFTPNQEESQKLVTKVAKLGTDPLLKWLDGITDSKDRSLNKLREIVGFPRSSVGRESACNAGDPGSIPGSGRSLEKEMAAHSSILVWRIPWTEEPSRLQSMGSQELDMT</sequence>